<sequence length="61" mass="6199">LGGILMSTSYNSGVTGALQSTLVADGYHTVAIAGTVILVVGLVNSLYYQLKIAPGAFRKAG</sequence>
<keyword evidence="1" id="KW-0812">Transmembrane</keyword>
<feature type="non-terminal residue" evidence="2">
    <location>
        <position position="1"/>
    </location>
</feature>
<organism evidence="2">
    <name type="scientific">marine metagenome</name>
    <dbReference type="NCBI Taxonomy" id="408172"/>
    <lineage>
        <taxon>unclassified sequences</taxon>
        <taxon>metagenomes</taxon>
        <taxon>ecological metagenomes</taxon>
    </lineage>
</organism>
<gene>
    <name evidence="2" type="ORF">METZ01_LOCUS300395</name>
</gene>
<dbReference type="EMBL" id="UINC01093260">
    <property type="protein sequence ID" value="SVC47541.1"/>
    <property type="molecule type" value="Genomic_DNA"/>
</dbReference>
<keyword evidence="1" id="KW-1133">Transmembrane helix</keyword>
<evidence type="ECO:0000313" key="2">
    <source>
        <dbReference type="EMBL" id="SVC47541.1"/>
    </source>
</evidence>
<evidence type="ECO:0000256" key="1">
    <source>
        <dbReference type="SAM" id="Phobius"/>
    </source>
</evidence>
<reference evidence="2" key="1">
    <citation type="submission" date="2018-05" db="EMBL/GenBank/DDBJ databases">
        <authorList>
            <person name="Lanie J.A."/>
            <person name="Ng W.-L."/>
            <person name="Kazmierczak K.M."/>
            <person name="Andrzejewski T.M."/>
            <person name="Davidsen T.M."/>
            <person name="Wayne K.J."/>
            <person name="Tettelin H."/>
            <person name="Glass J.I."/>
            <person name="Rusch D."/>
            <person name="Podicherti R."/>
            <person name="Tsui H.-C.T."/>
            <person name="Winkler M.E."/>
        </authorList>
    </citation>
    <scope>NUCLEOTIDE SEQUENCE</scope>
</reference>
<protein>
    <submittedName>
        <fullName evidence="2">Uncharacterized protein</fullName>
    </submittedName>
</protein>
<name>A0A382MJU1_9ZZZZ</name>
<feature type="transmembrane region" description="Helical" evidence="1">
    <location>
        <begin position="27"/>
        <end position="48"/>
    </location>
</feature>
<keyword evidence="1" id="KW-0472">Membrane</keyword>
<proteinExistence type="predicted"/>
<accession>A0A382MJU1</accession>
<dbReference type="AlphaFoldDB" id="A0A382MJU1"/>